<dbReference type="PANTHER" id="PTHR31299">
    <property type="entry name" value="ESTERASE, PUTATIVE (AFU_ORTHOLOGUE AFUA_1G05850)-RELATED"/>
    <property type="match status" value="1"/>
</dbReference>
<accession>A0A558BYF3</accession>
<dbReference type="SUPFAM" id="SSF159501">
    <property type="entry name" value="EreA/ChaN-like"/>
    <property type="match status" value="1"/>
</dbReference>
<organism evidence="1 2">
    <name type="scientific">Hymenobacter setariae</name>
    <dbReference type="NCBI Taxonomy" id="2594794"/>
    <lineage>
        <taxon>Bacteria</taxon>
        <taxon>Pseudomonadati</taxon>
        <taxon>Bacteroidota</taxon>
        <taxon>Cytophagia</taxon>
        <taxon>Cytophagales</taxon>
        <taxon>Hymenobacteraceae</taxon>
        <taxon>Hymenobacter</taxon>
    </lineage>
</organism>
<dbReference type="OrthoDB" id="9810066at2"/>
<dbReference type="InterPro" id="IPR008969">
    <property type="entry name" value="CarboxyPept-like_regulatory"/>
</dbReference>
<dbReference type="Proteomes" id="UP000317624">
    <property type="component" value="Unassembled WGS sequence"/>
</dbReference>
<dbReference type="EMBL" id="VMRJ01000002">
    <property type="protein sequence ID" value="TVT41503.1"/>
    <property type="molecule type" value="Genomic_DNA"/>
</dbReference>
<keyword evidence="2" id="KW-1185">Reference proteome</keyword>
<dbReference type="Gene3D" id="1.20.1440.30">
    <property type="entry name" value="Biosynthetic Protein domain"/>
    <property type="match status" value="1"/>
</dbReference>
<evidence type="ECO:0000313" key="1">
    <source>
        <dbReference type="EMBL" id="TVT41503.1"/>
    </source>
</evidence>
<dbReference type="Gene3D" id="2.60.40.1120">
    <property type="entry name" value="Carboxypeptidase-like, regulatory domain"/>
    <property type="match status" value="1"/>
</dbReference>
<protein>
    <recommendedName>
        <fullName evidence="3">Erythromycin esterase family protein</fullName>
    </recommendedName>
</protein>
<sequence length="861" mass="94180">MSWFRWVVLWALGVGLGIEAQAQVAPPGQAVPARALRSVSPADTTFADLEFLRTEIGGARVIFLGEPTHGEGNVLAAKARLAAFLQQRLGFTTLAMESGFYSLHKAQRQIALGKSVVKNLESSIFPIWMRTQEFQAVVPLVGQEGLRVMGFDPQLSGEYSTDLVDDLDDFLSDEKGSDAINYDLLDDIISYQADHFAFPPSHQPAELEAELNKTDKLLAKAATASTAARRNEALFWQQCLRSLRALARDYAEHDPSAKSQAEWVAADSNPRDAQMAENLLWYLRQHPAEKVICWGALPHFANRVELLGSEELRAYRPMGRAVKEALGASQVYILGTLTGGGAHGLPGTAGMTVPAPAPGTLEASLLALGSPYAFVSLKHDAPGRQLTTYAFDYQPLAGPWSEVVDGFLFLRNVTPPHLVAADSTAERADSTVVLATTPPPPGSLNPAPNRTGTTLRRGVAAPDVSGVRLVRGVVLDQRSRAVVPYATVLLPGQGKGTTADANGRFALPLPGPTKLQVRSLGYEIASVQSPVGNEELTVLLAPAAYALDEVRVATAPPDPVAILKNVIKNIPTNYEQQDYATEVYRHERVSNFDTLSYEAESLTRLRVPAGYRHFTRGFLGHEDGVDIQMQQKHVLTEQKNGSRRAQIGGGMQAFAFSAADPVRTSPLFVARNLRKFNVKLDSVRQQNGETLYVVSFAAKNANHRSTGTYLAGVYQGRLLVQKRNYAVMHYEALWQLDTANYNGVARKSIGKNNLVEKLYAQVFTSDRSTHVVDYTKGENGRYYARRSVGVSQTTGRVLRIKQPFYYQSLVEMFFRPLPEAGPAPTPPAKGTKPPVVEVPYRSEFWEQYERPGGVLAPAVTK</sequence>
<dbReference type="CDD" id="cd14728">
    <property type="entry name" value="Ere-like"/>
    <property type="match status" value="1"/>
</dbReference>
<gene>
    <name evidence="1" type="ORF">FNT36_08675</name>
</gene>
<evidence type="ECO:0008006" key="3">
    <source>
        <dbReference type="Google" id="ProtNLM"/>
    </source>
</evidence>
<dbReference type="Pfam" id="PF05139">
    <property type="entry name" value="Erythro_esteras"/>
    <property type="match status" value="1"/>
</dbReference>
<proteinExistence type="predicted"/>
<dbReference type="Pfam" id="PF13715">
    <property type="entry name" value="CarbopepD_reg_2"/>
    <property type="match status" value="1"/>
</dbReference>
<dbReference type="InterPro" id="IPR052036">
    <property type="entry name" value="Hydrolase/PRTase-associated"/>
</dbReference>
<dbReference type="SUPFAM" id="SSF49464">
    <property type="entry name" value="Carboxypeptidase regulatory domain-like"/>
    <property type="match status" value="1"/>
</dbReference>
<comment type="caution">
    <text evidence="1">The sequence shown here is derived from an EMBL/GenBank/DDBJ whole genome shotgun (WGS) entry which is preliminary data.</text>
</comment>
<evidence type="ECO:0000313" key="2">
    <source>
        <dbReference type="Proteomes" id="UP000317624"/>
    </source>
</evidence>
<dbReference type="Gene3D" id="3.30.1870.10">
    <property type="entry name" value="EreA-like, domain 2"/>
    <property type="match status" value="1"/>
</dbReference>
<dbReference type="AlphaFoldDB" id="A0A558BYF3"/>
<reference evidence="1 2" key="1">
    <citation type="submission" date="2019-07" db="EMBL/GenBank/DDBJ databases">
        <title>Hymenobacter sp. straun FUR1 Genome sequencing and assembly.</title>
        <authorList>
            <person name="Chhetri G."/>
        </authorList>
    </citation>
    <scope>NUCLEOTIDE SEQUENCE [LARGE SCALE GENOMIC DNA]</scope>
    <source>
        <strain evidence="1 2">Fur1</strain>
    </source>
</reference>
<dbReference type="PANTHER" id="PTHR31299:SF0">
    <property type="entry name" value="ESTERASE, PUTATIVE (AFU_ORTHOLOGUE AFUA_1G05850)-RELATED"/>
    <property type="match status" value="1"/>
</dbReference>
<name>A0A558BYF3_9BACT</name>
<dbReference type="InterPro" id="IPR007815">
    <property type="entry name" value="Emycin_Estase"/>
</dbReference>
<dbReference type="RefSeq" id="WP_144846459.1">
    <property type="nucleotide sequence ID" value="NZ_VMRJ01000002.1"/>
</dbReference>
<dbReference type="Gene3D" id="3.40.1660.10">
    <property type="entry name" value="EreA-like (biosynthetic domain)"/>
    <property type="match status" value="1"/>
</dbReference>
<dbReference type="GO" id="GO:0046677">
    <property type="term" value="P:response to antibiotic"/>
    <property type="evidence" value="ECO:0007669"/>
    <property type="project" value="InterPro"/>
</dbReference>